<dbReference type="RefSeq" id="WP_120193945.1">
    <property type="nucleotide sequence ID" value="NZ_RAPK01000010.1"/>
</dbReference>
<keyword evidence="3" id="KW-1185">Reference proteome</keyword>
<evidence type="ECO:0008006" key="4">
    <source>
        <dbReference type="Google" id="ProtNLM"/>
    </source>
</evidence>
<keyword evidence="1" id="KW-1133">Transmembrane helix</keyword>
<dbReference type="EMBL" id="RAPK01000010">
    <property type="protein sequence ID" value="RKD71412.1"/>
    <property type="molecule type" value="Genomic_DNA"/>
</dbReference>
<dbReference type="Proteomes" id="UP000285120">
    <property type="component" value="Unassembled WGS sequence"/>
</dbReference>
<feature type="transmembrane region" description="Helical" evidence="1">
    <location>
        <begin position="36"/>
        <end position="55"/>
    </location>
</feature>
<evidence type="ECO:0000256" key="1">
    <source>
        <dbReference type="SAM" id="Phobius"/>
    </source>
</evidence>
<comment type="caution">
    <text evidence="2">The sequence shown here is derived from an EMBL/GenBank/DDBJ whole genome shotgun (WGS) entry which is preliminary data.</text>
</comment>
<evidence type="ECO:0000313" key="3">
    <source>
        <dbReference type="Proteomes" id="UP000285120"/>
    </source>
</evidence>
<organism evidence="2 3">
    <name type="scientific">Sinobaca qinghaiensis</name>
    <dbReference type="NCBI Taxonomy" id="342944"/>
    <lineage>
        <taxon>Bacteria</taxon>
        <taxon>Bacillati</taxon>
        <taxon>Bacillota</taxon>
        <taxon>Bacilli</taxon>
        <taxon>Bacillales</taxon>
        <taxon>Sporolactobacillaceae</taxon>
        <taxon>Sinobaca</taxon>
    </lineage>
</organism>
<proteinExistence type="predicted"/>
<reference evidence="2 3" key="1">
    <citation type="submission" date="2018-09" db="EMBL/GenBank/DDBJ databases">
        <title>Genomic Encyclopedia of Archaeal and Bacterial Type Strains, Phase II (KMG-II): from individual species to whole genera.</title>
        <authorList>
            <person name="Goeker M."/>
        </authorList>
    </citation>
    <scope>NUCLEOTIDE SEQUENCE [LARGE SCALE GENOMIC DNA]</scope>
    <source>
        <strain evidence="2 3">DSM 17008</strain>
    </source>
</reference>
<gene>
    <name evidence="2" type="ORF">ATL39_2809</name>
</gene>
<name>A0A419V0D7_9BACL</name>
<accession>A0A419V0D7</accession>
<keyword evidence="1" id="KW-0812">Transmembrane</keyword>
<evidence type="ECO:0000313" key="2">
    <source>
        <dbReference type="EMBL" id="RKD71412.1"/>
    </source>
</evidence>
<protein>
    <recommendedName>
        <fullName evidence="4">DUF4305 domain-containing protein</fullName>
    </recommendedName>
</protein>
<keyword evidence="1" id="KW-0472">Membrane</keyword>
<sequence length="77" mass="8754">MMSPLTMSMIYFGIAGFCIFLGLQFAGEYGMWSVMSVALAAIATFDLMLGHRFWVLHKRMKASDNPEKKDNNDKKDQ</sequence>
<dbReference type="AlphaFoldDB" id="A0A419V0D7"/>